<dbReference type="EMBL" id="UGHV01000001">
    <property type="protein sequence ID" value="STO97442.1"/>
    <property type="molecule type" value="Genomic_DNA"/>
</dbReference>
<dbReference type="Proteomes" id="UP000254841">
    <property type="component" value="Unassembled WGS sequence"/>
</dbReference>
<evidence type="ECO:0000313" key="3">
    <source>
        <dbReference type="Proteomes" id="UP000254841"/>
    </source>
</evidence>
<protein>
    <submittedName>
        <fullName evidence="2">Uncharacterized protein</fullName>
    </submittedName>
</protein>
<organism evidence="2 3">
    <name type="scientific">Helicobacter canis</name>
    <dbReference type="NCBI Taxonomy" id="29419"/>
    <lineage>
        <taxon>Bacteria</taxon>
        <taxon>Pseudomonadati</taxon>
        <taxon>Campylobacterota</taxon>
        <taxon>Epsilonproteobacteria</taxon>
        <taxon>Campylobacterales</taxon>
        <taxon>Helicobacteraceae</taxon>
        <taxon>Helicobacter</taxon>
    </lineage>
</organism>
<evidence type="ECO:0000256" key="1">
    <source>
        <dbReference type="SAM" id="MobiDB-lite"/>
    </source>
</evidence>
<feature type="region of interest" description="Disordered" evidence="1">
    <location>
        <begin position="76"/>
        <end position="96"/>
    </location>
</feature>
<sequence length="307" mass="33421">MRDLAFSKGDSALGNHSADLANFRATADSCSALKFAKNYESPTAKQATAVQGEAAAGFFRTPRILEEDDRALCEKSTANKKVDSRENAENVKNPESAFDKNAQSVGESWAAVKVDSSDEAFLASLRADLSARQSIQKSTTALESTFDKSQNERAEIVFDKNAELQKVDSRIFHNTAIFAATESMDSKETSANAERYPLFCHATATQCLAMTEKSTANKKVDSRENAQGLKTPQAAGFLKEYQRCPSDSKISRLELGFLLKKPAAASPCTASLVFKPRKEIRLGCLSTKRGDEIHDSSPKAESKNLKG</sequence>
<feature type="compositionally biased region" description="Basic and acidic residues" evidence="1">
    <location>
        <begin position="80"/>
        <end position="89"/>
    </location>
</feature>
<reference evidence="2 3" key="1">
    <citation type="submission" date="2018-06" db="EMBL/GenBank/DDBJ databases">
        <authorList>
            <consortium name="Pathogen Informatics"/>
            <person name="Doyle S."/>
        </authorList>
    </citation>
    <scope>NUCLEOTIDE SEQUENCE [LARGE SCALE GENOMIC DNA]</scope>
    <source>
        <strain evidence="2 3">NCTC12410</strain>
    </source>
</reference>
<name>A0A377J4M7_9HELI</name>
<accession>A0A377J4M7</accession>
<evidence type="ECO:0000313" key="2">
    <source>
        <dbReference type="EMBL" id="STO97442.1"/>
    </source>
</evidence>
<gene>
    <name evidence="2" type="ORF">NCTC12410_01273</name>
</gene>
<proteinExistence type="predicted"/>
<dbReference type="AlphaFoldDB" id="A0A377J4M7"/>